<comment type="caution">
    <text evidence="6">The sequence shown here is derived from an EMBL/GenBank/DDBJ whole genome shotgun (WGS) entry which is preliminary data.</text>
</comment>
<evidence type="ECO:0000256" key="1">
    <source>
        <dbReference type="ARBA" id="ARBA00001946"/>
    </source>
</evidence>
<evidence type="ECO:0000313" key="7">
    <source>
        <dbReference type="Proteomes" id="UP001314635"/>
    </source>
</evidence>
<dbReference type="NCBIfam" id="TIGR01509">
    <property type="entry name" value="HAD-SF-IA-v3"/>
    <property type="match status" value="1"/>
</dbReference>
<dbReference type="SUPFAM" id="SSF56784">
    <property type="entry name" value="HAD-like"/>
    <property type="match status" value="1"/>
</dbReference>
<dbReference type="SFLD" id="SFLDS00003">
    <property type="entry name" value="Haloacid_Dehalogenase"/>
    <property type="match status" value="1"/>
</dbReference>
<dbReference type="Gene3D" id="1.10.150.240">
    <property type="entry name" value="Putative phosphatase, domain 2"/>
    <property type="match status" value="1"/>
</dbReference>
<dbReference type="Proteomes" id="UP001314635">
    <property type="component" value="Unassembled WGS sequence"/>
</dbReference>
<evidence type="ECO:0000256" key="3">
    <source>
        <dbReference type="ARBA" id="ARBA00022723"/>
    </source>
</evidence>
<evidence type="ECO:0000313" key="6">
    <source>
        <dbReference type="EMBL" id="MBR1137781.1"/>
    </source>
</evidence>
<evidence type="ECO:0000256" key="2">
    <source>
        <dbReference type="ARBA" id="ARBA00006171"/>
    </source>
</evidence>
<dbReference type="CDD" id="cd07505">
    <property type="entry name" value="HAD_BPGM-like"/>
    <property type="match status" value="1"/>
</dbReference>
<comment type="similarity">
    <text evidence="2">Belongs to the HAD-like hydrolase superfamily. CbbY/CbbZ/Gph/YieH family.</text>
</comment>
<proteinExistence type="inferred from homology"/>
<keyword evidence="7" id="KW-1185">Reference proteome</keyword>
<organism evidence="6 7">
    <name type="scientific">Bradyrhizobium denitrificans</name>
    <dbReference type="NCBI Taxonomy" id="2734912"/>
    <lineage>
        <taxon>Bacteria</taxon>
        <taxon>Pseudomonadati</taxon>
        <taxon>Pseudomonadota</taxon>
        <taxon>Alphaproteobacteria</taxon>
        <taxon>Hyphomicrobiales</taxon>
        <taxon>Nitrobacteraceae</taxon>
        <taxon>Bradyrhizobium</taxon>
    </lineage>
</organism>
<dbReference type="InterPro" id="IPR036412">
    <property type="entry name" value="HAD-like_sf"/>
</dbReference>
<protein>
    <submittedName>
        <fullName evidence="6">HAD-IA family hydrolase</fullName>
    </submittedName>
</protein>
<dbReference type="EMBL" id="JAFCLK010000016">
    <property type="protein sequence ID" value="MBR1137781.1"/>
    <property type="molecule type" value="Genomic_DNA"/>
</dbReference>
<dbReference type="SFLD" id="SFLDG01129">
    <property type="entry name" value="C1.5:_HAD__Beta-PGM__Phosphata"/>
    <property type="match status" value="1"/>
</dbReference>
<keyword evidence="4" id="KW-0460">Magnesium</keyword>
<dbReference type="Gene3D" id="3.40.50.1000">
    <property type="entry name" value="HAD superfamily/HAD-like"/>
    <property type="match status" value="1"/>
</dbReference>
<comment type="cofactor">
    <cofactor evidence="1">
        <name>Mg(2+)</name>
        <dbReference type="ChEBI" id="CHEBI:18420"/>
    </cofactor>
</comment>
<dbReference type="PANTHER" id="PTHR46193:SF18">
    <property type="entry name" value="HEXITOL PHOSPHATASE B"/>
    <property type="match status" value="1"/>
</dbReference>
<evidence type="ECO:0000256" key="4">
    <source>
        <dbReference type="ARBA" id="ARBA00022842"/>
    </source>
</evidence>
<sequence length="223" mass="23426">MRQRALLFDIDGTLADTDALHIQAFNAVFGRYGHIFDRARAARELLGRSNASIGAEFLPDEPPERRAEIMAQKEAVFRSLAAGEVQPLPGLMTLLDHAEAAAIPVVAVTNAPRANAEMILHGLGIAARFRAVIIGDELPHGKPHPLPYLEGMRAVGAAPDRSLAFEDSRAGITAANAAGLVTVGMRSNLGHDDLIAAGAALTAAAFDEPEVLALVTMRLGAGA</sequence>
<dbReference type="PANTHER" id="PTHR46193">
    <property type="entry name" value="6-PHOSPHOGLUCONATE PHOSPHATASE"/>
    <property type="match status" value="1"/>
</dbReference>
<evidence type="ECO:0000256" key="5">
    <source>
        <dbReference type="ARBA" id="ARBA00023277"/>
    </source>
</evidence>
<keyword evidence="3" id="KW-0479">Metal-binding</keyword>
<keyword evidence="6" id="KW-0378">Hydrolase</keyword>
<dbReference type="InterPro" id="IPR023214">
    <property type="entry name" value="HAD_sf"/>
</dbReference>
<dbReference type="InterPro" id="IPR051600">
    <property type="entry name" value="Beta-PGM-like"/>
</dbReference>
<dbReference type="InterPro" id="IPR023198">
    <property type="entry name" value="PGP-like_dom2"/>
</dbReference>
<keyword evidence="5" id="KW-0119">Carbohydrate metabolism</keyword>
<reference evidence="7" key="1">
    <citation type="journal article" date="2021" name="ISME J.">
        <title>Evolutionary origin and ecological implication of a unique nif island in free-living Bradyrhizobium lineages.</title>
        <authorList>
            <person name="Tao J."/>
        </authorList>
    </citation>
    <scope>NUCLEOTIDE SEQUENCE [LARGE SCALE GENOMIC DNA]</scope>
    <source>
        <strain evidence="7">SZCCT0094</strain>
    </source>
</reference>
<accession>A0ABS5G8Y8</accession>
<name>A0ABS5G8Y8_9BRAD</name>
<dbReference type="RefSeq" id="WP_012047022.1">
    <property type="nucleotide sequence ID" value="NZ_JABFDP010000013.1"/>
</dbReference>
<dbReference type="InterPro" id="IPR006439">
    <property type="entry name" value="HAD-SF_hydro_IA"/>
</dbReference>
<gene>
    <name evidence="6" type="ORF">JQ619_18585</name>
</gene>
<dbReference type="Pfam" id="PF00702">
    <property type="entry name" value="Hydrolase"/>
    <property type="match status" value="1"/>
</dbReference>
<dbReference type="GO" id="GO:0016787">
    <property type="term" value="F:hydrolase activity"/>
    <property type="evidence" value="ECO:0007669"/>
    <property type="project" value="UniProtKB-KW"/>
</dbReference>